<organism evidence="2 3">
    <name type="scientific">Chytriomyces confervae</name>
    <dbReference type="NCBI Taxonomy" id="246404"/>
    <lineage>
        <taxon>Eukaryota</taxon>
        <taxon>Fungi</taxon>
        <taxon>Fungi incertae sedis</taxon>
        <taxon>Chytridiomycota</taxon>
        <taxon>Chytridiomycota incertae sedis</taxon>
        <taxon>Chytridiomycetes</taxon>
        <taxon>Chytridiales</taxon>
        <taxon>Chytriomycetaceae</taxon>
        <taxon>Chytriomyces</taxon>
    </lineage>
</organism>
<dbReference type="Proteomes" id="UP000320333">
    <property type="component" value="Unassembled WGS sequence"/>
</dbReference>
<comment type="caution">
    <text evidence="2">The sequence shown here is derived from an EMBL/GenBank/DDBJ whole genome shotgun (WGS) entry which is preliminary data.</text>
</comment>
<feature type="chain" id="PRO_5021311895" evidence="1">
    <location>
        <begin position="19"/>
        <end position="309"/>
    </location>
</feature>
<name>A0A507FJ75_9FUNG</name>
<feature type="signal peptide" evidence="1">
    <location>
        <begin position="1"/>
        <end position="18"/>
    </location>
</feature>
<proteinExistence type="predicted"/>
<sequence>MKTPIATLLIWAIRIANAVPVSKTQDTAASTRAPHCSKLGKWYCDTFTNSIYQCAYTISSNGDGTLDWRFIAGCPSKTFCNQIFASEGGSQIVCQATKPDVPAADPALKDPFSVAAIYPVGTNVTVYGAGVSNAVVWKNTFEGSNDTAEIVAVQITLGTGHGNQVFPVLDINPEPIFYPLQTCITWIPSVSLNTSAEYCFQFTGYDQHNRVRAINYQTWFHIASPSLGVAETKCPEFKDDNNKTVAVVEEKDSCTQEGVWSCDGSNLYHCGVEGTVLKWLWHSTCPQSLYCSDGLGVDGLVGCRAATGA</sequence>
<protein>
    <submittedName>
        <fullName evidence="2">Uncharacterized protein</fullName>
    </submittedName>
</protein>
<dbReference type="OrthoDB" id="2101993at2759"/>
<keyword evidence="3" id="KW-1185">Reference proteome</keyword>
<accession>A0A507FJ75</accession>
<keyword evidence="1" id="KW-0732">Signal</keyword>
<evidence type="ECO:0000256" key="1">
    <source>
        <dbReference type="SAM" id="SignalP"/>
    </source>
</evidence>
<gene>
    <name evidence="2" type="ORF">CcCBS67573_g02359</name>
</gene>
<dbReference type="EMBL" id="QEAP01000049">
    <property type="protein sequence ID" value="TPX76343.1"/>
    <property type="molecule type" value="Genomic_DNA"/>
</dbReference>
<dbReference type="AlphaFoldDB" id="A0A507FJ75"/>
<evidence type="ECO:0000313" key="2">
    <source>
        <dbReference type="EMBL" id="TPX76343.1"/>
    </source>
</evidence>
<reference evidence="2 3" key="1">
    <citation type="journal article" date="2019" name="Sci. Rep.">
        <title>Comparative genomics of chytrid fungi reveal insights into the obligate biotrophic and pathogenic lifestyle of Synchytrium endobioticum.</title>
        <authorList>
            <person name="van de Vossenberg B.T.L.H."/>
            <person name="Warris S."/>
            <person name="Nguyen H.D.T."/>
            <person name="van Gent-Pelzer M.P.E."/>
            <person name="Joly D.L."/>
            <person name="van de Geest H.C."/>
            <person name="Bonants P.J.M."/>
            <person name="Smith D.S."/>
            <person name="Levesque C.A."/>
            <person name="van der Lee T.A.J."/>
        </authorList>
    </citation>
    <scope>NUCLEOTIDE SEQUENCE [LARGE SCALE GENOMIC DNA]</scope>
    <source>
        <strain evidence="2 3">CBS 675.73</strain>
    </source>
</reference>
<evidence type="ECO:0000313" key="3">
    <source>
        <dbReference type="Proteomes" id="UP000320333"/>
    </source>
</evidence>